<sequence>MYEKIALIVLALLAVAHSEEVPPTRTEVKDADFSDSRLSKILPLPPSLCNDQHLTKAGASRKSISLLTPLSQMRFVQRRPRESMRKTKRNGAHLRKSRLSSSSAKDLAKTGTNDSNVNVHVETSKDIPYVSTRNAKYSSENFATTSRMEMKTRDENKTLLRALRDSLKDTQDVDYSEETKRCNTFVCYCKEQDCERKSSRTSSSRILGSSRRVKSGRVSHRIPAGQENAGRILDSSVPRPGSPTWYHEPRVLGLINSVPMRPHQAMTHPAFFAPLLHGVPLVPPQIIGKDGKTINAAFPYAPFEGRPDFTVGANVQHQRRPIYRQDSQECRYLSEENRFDAITVSTASAWTSNTEAMVTLNEESITRDFSTPHETITVNYLDGLVNPVAENNVALKDTAESTEISEETLPRLSATVSTDHVASVTEANDNFEPYSSSGTFRMVGQELPTFITTSESYVNVRTDSSTGNNLNPYYSETTADRSESSTDLFRETTLSWTDRPNLGKENNVDQRMDDFASTGTESYEYTRPPLTEFNRYVGTTERTYEPNDDAPYSGGKSSDMTGKRMPMKKLTKQTIDEIEEDTRGELLGKSKSHATKMLLGSNYEEESITVNSPAGEKFFYSTISYESNEHANEFATTDATRGNSWTSTLPCSRGVYGEETTTPYYDFRTDRDFKEGTTNILTESIAESYPQRTTLQDQLTTTQHSAREETNDDDEEGLDSTESLVAITDSSVRRRLPFCDKSLLLSSIRRVINNFVSSGDLTKTQGLDEVALQTSGKSLLPEILQIPNLRDILLSSRIEDTIVQKVKGVLSNIANRDLPHGVIRKALRNLMGFHGDHHERKLPPMTVEEHQFGHGQWYTKLVTLAPIHGKDSGKLSMTPGRLREGIRDLLGIPAIASQANQQIVRNMILQSLRNSLGNKAEDEGDGPKIGDSVILEALNDALQALRGSLNPKVESVNDEGDTDVSQEMSTCYEGDYKTEGKQFEKNTQIDGTQATSYQKAKKPDDNLQVSITAEPPDFVRPGKLREEEGTSPIANVFEGKTIISSTDAEALREGTENVLNSMLTTGRVEVQRSNEEARNGESLERTTTYQQPSKIYILQETAGREKNIYTTEGTARGSVLGETKHVERYDETEEPPGTTVSASLRKSSQSSFSNSEISSFTAVTKWNEVPFESNLGSKFLIADEASEKTLAATAVTPNSMSSSTDGETRIDTTAFYNVSHLDEENVVETTQDNAMNRMEECCPKYDGMDPSMMRATNNIDAPPINYYSPNDRILDYTKNHRVDNEDRPATTAIVNSMRKSSSDYARLSDDVTLKNTAAAANAKNKIQYVLNEGVSSPSEKTAKIASADADSLTSQQREFQTGDVIKIHEVTTEVQKTHAKTVYFQPRAFSPEDDSRTNSPAIVHEVTNVAGSDDNFSGNSTINDSNNDSSDKKIDNVDNVVTEANKNIVSATGLPSDDVSNTLQLFPSSEESIAQLQRSQLYYVNDGVKLPLEVRRLKDGTYGLSISKDICEQILKINCCVPLQGHVVQTSRPDTRGNDAEEEYQSAIQPSSSTTTRRNTLWKLEEEAEEELNMHRLLNSRWKRDLMEDDSMAILSMPVLDFARKYNLSLDFNEEEMALSELRSRERIRNIGDSLKQLAEESEHNQLKGNDLDSYSGRELERDGLQNKEEGKIDGLQDSANNRDKYILGENIENLTEARLRKSHANESRSRKVKTSRLYKLEGENDNQRSVNVRQIMGTGNQARNSISKGTDIFEGETKFEMKWGDFEIFVKKRGEIPEEMKLIKLNKYKENRQHVDNNEENKPKLSEIKVLKDMKGRPYRYQRNTNDGPNKGTEVVKIFLHWLKSLFLSTNES</sequence>
<gene>
    <name evidence="4" type="primary">LOC106741027</name>
</gene>
<dbReference type="RefSeq" id="XP_014468074.1">
    <property type="nucleotide sequence ID" value="XM_014612588.1"/>
</dbReference>
<dbReference type="Proteomes" id="UP000515204">
    <property type="component" value="Unplaced"/>
</dbReference>
<feature type="signal peptide" evidence="2">
    <location>
        <begin position="1"/>
        <end position="18"/>
    </location>
</feature>
<feature type="compositionally biased region" description="Basic residues" evidence="1">
    <location>
        <begin position="211"/>
        <end position="220"/>
    </location>
</feature>
<feature type="region of interest" description="Disordered" evidence="1">
    <location>
        <begin position="691"/>
        <end position="721"/>
    </location>
</feature>
<organism evidence="3 4">
    <name type="scientific">Dinoponera quadriceps</name>
    <name type="common">South American ant</name>
    <dbReference type="NCBI Taxonomy" id="609295"/>
    <lineage>
        <taxon>Eukaryota</taxon>
        <taxon>Metazoa</taxon>
        <taxon>Ecdysozoa</taxon>
        <taxon>Arthropoda</taxon>
        <taxon>Hexapoda</taxon>
        <taxon>Insecta</taxon>
        <taxon>Pterygota</taxon>
        <taxon>Neoptera</taxon>
        <taxon>Endopterygota</taxon>
        <taxon>Hymenoptera</taxon>
        <taxon>Apocrita</taxon>
        <taxon>Aculeata</taxon>
        <taxon>Formicoidea</taxon>
        <taxon>Formicidae</taxon>
        <taxon>Ponerinae</taxon>
        <taxon>Ponerini</taxon>
        <taxon>Dinoponera</taxon>
    </lineage>
</organism>
<feature type="region of interest" description="Disordered" evidence="1">
    <location>
        <begin position="78"/>
        <end position="116"/>
    </location>
</feature>
<feature type="compositionally biased region" description="Acidic residues" evidence="1">
    <location>
        <begin position="710"/>
        <end position="719"/>
    </location>
</feature>
<feature type="compositionally biased region" description="Low complexity" evidence="1">
    <location>
        <begin position="200"/>
        <end position="210"/>
    </location>
</feature>
<protein>
    <submittedName>
        <fullName evidence="4">Uncharacterized protein LOC106741027</fullName>
    </submittedName>
</protein>
<feature type="compositionally biased region" description="Basic residues" evidence="1">
    <location>
        <begin position="86"/>
        <end position="98"/>
    </location>
</feature>
<proteinExistence type="predicted"/>
<dbReference type="GeneID" id="106741027"/>
<accession>A0A6P3WQM2</accession>
<evidence type="ECO:0000256" key="2">
    <source>
        <dbReference type="SAM" id="SignalP"/>
    </source>
</evidence>
<evidence type="ECO:0000256" key="1">
    <source>
        <dbReference type="SAM" id="MobiDB-lite"/>
    </source>
</evidence>
<name>A0A6P3WQM2_DINQU</name>
<feature type="region of interest" description="Disordered" evidence="1">
    <location>
        <begin position="199"/>
        <end position="237"/>
    </location>
</feature>
<keyword evidence="2" id="KW-0732">Signal</keyword>
<dbReference type="KEGG" id="dqu:106741027"/>
<feature type="region of interest" description="Disordered" evidence="1">
    <location>
        <begin position="1123"/>
        <end position="1148"/>
    </location>
</feature>
<evidence type="ECO:0000313" key="3">
    <source>
        <dbReference type="Proteomes" id="UP000515204"/>
    </source>
</evidence>
<feature type="region of interest" description="Disordered" evidence="1">
    <location>
        <begin position="542"/>
        <end position="564"/>
    </location>
</feature>
<feature type="compositionally biased region" description="Low complexity" evidence="1">
    <location>
        <begin position="691"/>
        <end position="703"/>
    </location>
</feature>
<feature type="chain" id="PRO_5027775154" evidence="2">
    <location>
        <begin position="19"/>
        <end position="1854"/>
    </location>
</feature>
<feature type="region of interest" description="Disordered" evidence="1">
    <location>
        <begin position="1413"/>
        <end position="1432"/>
    </location>
</feature>
<keyword evidence="3" id="KW-1185">Reference proteome</keyword>
<evidence type="ECO:0000313" key="4">
    <source>
        <dbReference type="RefSeq" id="XP_014468074.1"/>
    </source>
</evidence>
<reference evidence="4" key="1">
    <citation type="submission" date="2025-08" db="UniProtKB">
        <authorList>
            <consortium name="RefSeq"/>
        </authorList>
    </citation>
    <scope>IDENTIFICATION</scope>
</reference>
<feature type="compositionally biased region" description="Low complexity" evidence="1">
    <location>
        <begin position="1417"/>
        <end position="1428"/>
    </location>
</feature>
<dbReference type="OrthoDB" id="6776866at2759"/>